<protein>
    <submittedName>
        <fullName evidence="1">Uncharacterized protein</fullName>
    </submittedName>
</protein>
<accession>A0AAV6LCU3</accession>
<keyword evidence="2" id="KW-1185">Reference proteome</keyword>
<dbReference type="Proteomes" id="UP000823749">
    <property type="component" value="Chromosome 2"/>
</dbReference>
<evidence type="ECO:0000313" key="2">
    <source>
        <dbReference type="Proteomes" id="UP000823749"/>
    </source>
</evidence>
<dbReference type="AlphaFoldDB" id="A0AAV6LCU3"/>
<dbReference type="EMBL" id="JACTNZ010000002">
    <property type="protein sequence ID" value="KAG5562229.1"/>
    <property type="molecule type" value="Genomic_DNA"/>
</dbReference>
<name>A0AAV6LCU3_9ERIC</name>
<comment type="caution">
    <text evidence="1">The sequence shown here is derived from an EMBL/GenBank/DDBJ whole genome shotgun (WGS) entry which is preliminary data.</text>
</comment>
<sequence>MHFHKHTFSKAEREEGQEGFFVVVRYGLAVSRCVPLLGEAGGQWGWLRRCVRESELLVRWSPLVVWGLERFCWFGV</sequence>
<organism evidence="1 2">
    <name type="scientific">Rhododendron griersonianum</name>
    <dbReference type="NCBI Taxonomy" id="479676"/>
    <lineage>
        <taxon>Eukaryota</taxon>
        <taxon>Viridiplantae</taxon>
        <taxon>Streptophyta</taxon>
        <taxon>Embryophyta</taxon>
        <taxon>Tracheophyta</taxon>
        <taxon>Spermatophyta</taxon>
        <taxon>Magnoliopsida</taxon>
        <taxon>eudicotyledons</taxon>
        <taxon>Gunneridae</taxon>
        <taxon>Pentapetalae</taxon>
        <taxon>asterids</taxon>
        <taxon>Ericales</taxon>
        <taxon>Ericaceae</taxon>
        <taxon>Ericoideae</taxon>
        <taxon>Rhodoreae</taxon>
        <taxon>Rhododendron</taxon>
    </lineage>
</organism>
<evidence type="ECO:0000313" key="1">
    <source>
        <dbReference type="EMBL" id="KAG5562229.1"/>
    </source>
</evidence>
<proteinExistence type="predicted"/>
<gene>
    <name evidence="1" type="ORF">RHGRI_005085</name>
</gene>
<reference evidence="1" key="1">
    <citation type="submission" date="2020-08" db="EMBL/GenBank/DDBJ databases">
        <title>Plant Genome Project.</title>
        <authorList>
            <person name="Zhang R.-G."/>
        </authorList>
    </citation>
    <scope>NUCLEOTIDE SEQUENCE</scope>
    <source>
        <strain evidence="1">WSP0</strain>
        <tissue evidence="1">Leaf</tissue>
    </source>
</reference>